<reference evidence="7 8" key="1">
    <citation type="submission" date="2020-04" db="EMBL/GenBank/DDBJ databases">
        <authorList>
            <person name="Yoon J."/>
        </authorList>
    </citation>
    <scope>NUCLEOTIDE SEQUENCE [LARGE SCALE GENOMIC DNA]</scope>
    <source>
        <strain evidence="7 8">KMU-115</strain>
    </source>
</reference>
<gene>
    <name evidence="7" type="ORF">HCU73_02710</name>
</gene>
<accession>A0A7X6GWA5</accession>
<feature type="transmembrane region" description="Helical" evidence="6">
    <location>
        <begin position="36"/>
        <end position="63"/>
    </location>
</feature>
<keyword evidence="8" id="KW-1185">Reference proteome</keyword>
<dbReference type="PANTHER" id="PTHR30086:SF20">
    <property type="entry name" value="ARGININE EXPORTER PROTEIN ARGO-RELATED"/>
    <property type="match status" value="1"/>
</dbReference>
<comment type="caution">
    <text evidence="7">The sequence shown here is derived from an EMBL/GenBank/DDBJ whole genome shotgun (WGS) entry which is preliminary data.</text>
</comment>
<comment type="subcellular location">
    <subcellularLocation>
        <location evidence="1">Cell membrane</location>
        <topology evidence="1">Multi-pass membrane protein</topology>
    </subcellularLocation>
</comment>
<dbReference type="Proteomes" id="UP000526408">
    <property type="component" value="Unassembled WGS sequence"/>
</dbReference>
<dbReference type="GO" id="GO:0015171">
    <property type="term" value="F:amino acid transmembrane transporter activity"/>
    <property type="evidence" value="ECO:0007669"/>
    <property type="project" value="TreeGrafter"/>
</dbReference>
<keyword evidence="5 6" id="KW-0472">Membrane</keyword>
<sequence>MTAAWLAGFALSFSLILAIGAQNAFVLRQGLRRAHLGAVVAVCCVSEGVLIFAGVAGFGALAARAPWAIEAMRWGGAAFLVAYGLRSLRAAWGAAEALDTGGAAVQSLRAAVGTALVLTWANPHVYLDTVGLIGAVATTYGPARWVFGAGALSASVLFFVLLGYGARALAPLFARPAAWRVLDAVVGVTMLALAAKLALAG</sequence>
<evidence type="ECO:0000313" key="7">
    <source>
        <dbReference type="EMBL" id="NKX43488.1"/>
    </source>
</evidence>
<organism evidence="7 8">
    <name type="scientific">Roseicyclus persicicus</name>
    <dbReference type="NCBI Taxonomy" id="2650661"/>
    <lineage>
        <taxon>Bacteria</taxon>
        <taxon>Pseudomonadati</taxon>
        <taxon>Pseudomonadota</taxon>
        <taxon>Alphaproteobacteria</taxon>
        <taxon>Rhodobacterales</taxon>
        <taxon>Roseobacteraceae</taxon>
        <taxon>Roseicyclus</taxon>
    </lineage>
</organism>
<dbReference type="InterPro" id="IPR001123">
    <property type="entry name" value="LeuE-type"/>
</dbReference>
<evidence type="ECO:0000256" key="2">
    <source>
        <dbReference type="ARBA" id="ARBA00022475"/>
    </source>
</evidence>
<feature type="transmembrane region" description="Helical" evidence="6">
    <location>
        <begin position="145"/>
        <end position="165"/>
    </location>
</feature>
<dbReference type="PANTHER" id="PTHR30086">
    <property type="entry name" value="ARGININE EXPORTER PROTEIN ARGO"/>
    <property type="match status" value="1"/>
</dbReference>
<keyword evidence="4 6" id="KW-1133">Transmembrane helix</keyword>
<dbReference type="EMBL" id="JAAZQQ010000001">
    <property type="protein sequence ID" value="NKX43488.1"/>
    <property type="molecule type" value="Genomic_DNA"/>
</dbReference>
<evidence type="ECO:0000256" key="5">
    <source>
        <dbReference type="ARBA" id="ARBA00023136"/>
    </source>
</evidence>
<dbReference type="AlphaFoldDB" id="A0A7X6GWA5"/>
<name>A0A7X6GWA5_9RHOB</name>
<keyword evidence="3 6" id="KW-0812">Transmembrane</keyword>
<evidence type="ECO:0000256" key="4">
    <source>
        <dbReference type="ARBA" id="ARBA00022989"/>
    </source>
</evidence>
<evidence type="ECO:0000313" key="8">
    <source>
        <dbReference type="Proteomes" id="UP000526408"/>
    </source>
</evidence>
<evidence type="ECO:0000256" key="6">
    <source>
        <dbReference type="SAM" id="Phobius"/>
    </source>
</evidence>
<evidence type="ECO:0000256" key="3">
    <source>
        <dbReference type="ARBA" id="ARBA00022692"/>
    </source>
</evidence>
<dbReference type="Pfam" id="PF01810">
    <property type="entry name" value="LysE"/>
    <property type="match status" value="1"/>
</dbReference>
<protein>
    <submittedName>
        <fullName evidence="7">Amino acid transporter</fullName>
    </submittedName>
</protein>
<keyword evidence="2" id="KW-1003">Cell membrane</keyword>
<evidence type="ECO:0000256" key="1">
    <source>
        <dbReference type="ARBA" id="ARBA00004651"/>
    </source>
</evidence>
<proteinExistence type="predicted"/>
<feature type="transmembrane region" description="Helical" evidence="6">
    <location>
        <begin position="177"/>
        <end position="199"/>
    </location>
</feature>
<dbReference type="RefSeq" id="WP_168621851.1">
    <property type="nucleotide sequence ID" value="NZ_JAAZQQ010000001.1"/>
</dbReference>
<dbReference type="GO" id="GO:0005886">
    <property type="term" value="C:plasma membrane"/>
    <property type="evidence" value="ECO:0007669"/>
    <property type="project" value="UniProtKB-SubCell"/>
</dbReference>